<keyword evidence="2" id="KW-1133">Transmembrane helix</keyword>
<dbReference type="Proteomes" id="UP000015347">
    <property type="component" value="Unassembled WGS sequence"/>
</dbReference>
<keyword evidence="3" id="KW-0560">Oxidoreductase</keyword>
<feature type="region of interest" description="Disordered" evidence="1">
    <location>
        <begin position="104"/>
        <end position="194"/>
    </location>
</feature>
<evidence type="ECO:0000256" key="1">
    <source>
        <dbReference type="SAM" id="MobiDB-lite"/>
    </source>
</evidence>
<feature type="transmembrane region" description="Helical" evidence="2">
    <location>
        <begin position="15"/>
        <end position="33"/>
    </location>
</feature>
<keyword evidence="2" id="KW-0472">Membrane</keyword>
<keyword evidence="2" id="KW-0812">Transmembrane</keyword>
<keyword evidence="4" id="KW-1185">Reference proteome</keyword>
<evidence type="ECO:0000256" key="2">
    <source>
        <dbReference type="SAM" id="Phobius"/>
    </source>
</evidence>
<organism evidence="3 4">
    <name type="scientific">Salipiger mucosus DSM 16094</name>
    <dbReference type="NCBI Taxonomy" id="1123237"/>
    <lineage>
        <taxon>Bacteria</taxon>
        <taxon>Pseudomonadati</taxon>
        <taxon>Pseudomonadota</taxon>
        <taxon>Alphaproteobacteria</taxon>
        <taxon>Rhodobacterales</taxon>
        <taxon>Roseobacteraceae</taxon>
        <taxon>Salipiger</taxon>
    </lineage>
</organism>
<dbReference type="STRING" id="1123237.Salmuc_03777"/>
<proteinExistence type="predicted"/>
<dbReference type="HOGENOM" id="CLU_070816_1_0_5"/>
<dbReference type="AlphaFoldDB" id="S9QGA3"/>
<sequence length="259" mass="25885">MTSMTEIDDCAKKCWLVAAAIGLVVALLSLAGAKGILAALVLGGLAAFLLGRVFIWFACAPIPTAGDGAASTARTGTGGGAAGPASSVAGTTAASETAAKVAEARRADAATDPSADLGPAAAAAGVPGAATTDAGAAEEPLVKPSKPLAGQEDLASRKGTWKYEASADDADAAAEGTRPTALEAPRGGSADDLKQIKGVGPRLEELLHELGIYHFDQIAGWSADEVAWMDSNLKGFRGRVSRDDWVGQAKSLASGGAQE</sequence>
<dbReference type="GO" id="GO:0016491">
    <property type="term" value="F:oxidoreductase activity"/>
    <property type="evidence" value="ECO:0007669"/>
    <property type="project" value="UniProtKB-KW"/>
</dbReference>
<evidence type="ECO:0000313" key="4">
    <source>
        <dbReference type="Proteomes" id="UP000015347"/>
    </source>
</evidence>
<gene>
    <name evidence="3" type="ORF">Salmuc_03777</name>
</gene>
<feature type="region of interest" description="Disordered" evidence="1">
    <location>
        <begin position="69"/>
        <end position="89"/>
    </location>
</feature>
<reference evidence="4" key="1">
    <citation type="journal article" date="2014" name="Stand. Genomic Sci.">
        <title>Genome sequence of the exopolysaccharide-producing Salipiger mucosus type strain (DSM 16094(T)), a moderately halophilic member of the Roseobacter clade.</title>
        <authorList>
            <person name="Riedel T."/>
            <person name="Spring S."/>
            <person name="Fiebig A."/>
            <person name="Petersen J."/>
            <person name="Kyrpides N.C."/>
            <person name="Goker M."/>
            <person name="Klenk H.P."/>
        </authorList>
    </citation>
    <scope>NUCLEOTIDE SEQUENCE [LARGE SCALE GENOMIC DNA]</scope>
    <source>
        <strain evidence="4">DSM 16094</strain>
    </source>
</reference>
<dbReference type="RefSeq" id="WP_021120447.1">
    <property type="nucleotide sequence ID" value="NZ_KE557277.1"/>
</dbReference>
<dbReference type="Gene3D" id="1.10.150.20">
    <property type="entry name" value="5' to 3' exonuclease, C-terminal subdomain"/>
    <property type="match status" value="1"/>
</dbReference>
<keyword evidence="3" id="KW-0830">Ubiquinone</keyword>
<dbReference type="OrthoDB" id="9807941at2"/>
<evidence type="ECO:0000313" key="3">
    <source>
        <dbReference type="EMBL" id="EPX80461.1"/>
    </source>
</evidence>
<dbReference type="eggNOG" id="COG3743">
    <property type="taxonomic scope" value="Bacteria"/>
</dbReference>
<dbReference type="EC" id="1.6.5.3" evidence="3"/>
<feature type="transmembrane region" description="Helical" evidence="2">
    <location>
        <begin position="40"/>
        <end position="58"/>
    </location>
</feature>
<comment type="caution">
    <text evidence="3">The sequence shown here is derived from an EMBL/GenBank/DDBJ whole genome shotgun (WGS) entry which is preliminary data.</text>
</comment>
<protein>
    <submittedName>
        <fullName evidence="3">NADH-ubiquinone oxidoreductase chain E</fullName>
        <ecNumber evidence="3">1.6.5.3</ecNumber>
    </submittedName>
</protein>
<name>S9QGA3_9RHOB</name>
<accession>S9QGA3</accession>
<dbReference type="EMBL" id="APVH01000032">
    <property type="protein sequence ID" value="EPX80461.1"/>
    <property type="molecule type" value="Genomic_DNA"/>
</dbReference>
<feature type="compositionally biased region" description="Low complexity" evidence="1">
    <location>
        <begin position="110"/>
        <end position="137"/>
    </location>
</feature>